<gene>
    <name evidence="2" type="ORF">K503DRAFT_75684</name>
</gene>
<keyword evidence="3" id="KW-1185">Reference proteome</keyword>
<sequence length="148" mass="16429">MVMHMSPGARRRRLCLTYPVFLVDLTSIAAGLPVCRGVVLCYSFKACFDPMILRCQLDGNAYVPSDEDYDNGLDPALRSTQAQFCSVHEPEEVPLYLKTKKTQKLEEHVTFKSQTLATAPAQLQASTWVCADEWSIPVAGGRNEISTT</sequence>
<protein>
    <submittedName>
        <fullName evidence="2">Uncharacterized protein</fullName>
    </submittedName>
</protein>
<feature type="signal peptide" evidence="1">
    <location>
        <begin position="1"/>
        <end position="30"/>
    </location>
</feature>
<evidence type="ECO:0000313" key="3">
    <source>
        <dbReference type="Proteomes" id="UP000092154"/>
    </source>
</evidence>
<evidence type="ECO:0000256" key="1">
    <source>
        <dbReference type="SAM" id="SignalP"/>
    </source>
</evidence>
<accession>A0A1B7N414</accession>
<organism evidence="2 3">
    <name type="scientific">Rhizopogon vinicolor AM-OR11-026</name>
    <dbReference type="NCBI Taxonomy" id="1314800"/>
    <lineage>
        <taxon>Eukaryota</taxon>
        <taxon>Fungi</taxon>
        <taxon>Dikarya</taxon>
        <taxon>Basidiomycota</taxon>
        <taxon>Agaricomycotina</taxon>
        <taxon>Agaricomycetes</taxon>
        <taxon>Agaricomycetidae</taxon>
        <taxon>Boletales</taxon>
        <taxon>Suillineae</taxon>
        <taxon>Rhizopogonaceae</taxon>
        <taxon>Rhizopogon</taxon>
    </lineage>
</organism>
<dbReference type="EMBL" id="KV448244">
    <property type="protein sequence ID" value="OAX39593.1"/>
    <property type="molecule type" value="Genomic_DNA"/>
</dbReference>
<proteinExistence type="predicted"/>
<feature type="chain" id="PRO_5008597797" evidence="1">
    <location>
        <begin position="31"/>
        <end position="148"/>
    </location>
</feature>
<evidence type="ECO:0000313" key="2">
    <source>
        <dbReference type="EMBL" id="OAX39593.1"/>
    </source>
</evidence>
<name>A0A1B7N414_9AGAM</name>
<dbReference type="Proteomes" id="UP000092154">
    <property type="component" value="Unassembled WGS sequence"/>
</dbReference>
<dbReference type="InParanoid" id="A0A1B7N414"/>
<dbReference type="AlphaFoldDB" id="A0A1B7N414"/>
<reference evidence="2 3" key="1">
    <citation type="submission" date="2016-06" db="EMBL/GenBank/DDBJ databases">
        <title>Comparative genomics of the ectomycorrhizal sister species Rhizopogon vinicolor and Rhizopogon vesiculosus (Basidiomycota: Boletales) reveals a divergence of the mating type B locus.</title>
        <authorList>
            <consortium name="DOE Joint Genome Institute"/>
            <person name="Mujic A.B."/>
            <person name="Kuo A."/>
            <person name="Tritt A."/>
            <person name="Lipzen A."/>
            <person name="Chen C."/>
            <person name="Johnson J."/>
            <person name="Sharma A."/>
            <person name="Barry K."/>
            <person name="Grigoriev I.V."/>
            <person name="Spatafora J.W."/>
        </authorList>
    </citation>
    <scope>NUCLEOTIDE SEQUENCE [LARGE SCALE GENOMIC DNA]</scope>
    <source>
        <strain evidence="2 3">AM-OR11-026</strain>
    </source>
</reference>
<keyword evidence="1" id="KW-0732">Signal</keyword>